<dbReference type="GO" id="GO:0016788">
    <property type="term" value="F:hydrolase activity, acting on ester bonds"/>
    <property type="evidence" value="ECO:0000318"/>
    <property type="project" value="GO_Central"/>
</dbReference>
<dbReference type="SUPFAM" id="SSF117856">
    <property type="entry name" value="AF0104/ALDC/Ptd012-like"/>
    <property type="match status" value="1"/>
</dbReference>
<evidence type="ECO:0000313" key="9">
    <source>
        <dbReference type="Proteomes" id="UP000008144"/>
    </source>
</evidence>
<dbReference type="SMART" id="SM01168">
    <property type="entry name" value="DUF1907"/>
    <property type="match status" value="1"/>
</dbReference>
<reference evidence="8" key="3">
    <citation type="submission" date="2025-08" db="UniProtKB">
        <authorList>
            <consortium name="Ensembl"/>
        </authorList>
    </citation>
    <scope>IDENTIFICATION</scope>
</reference>
<dbReference type="PANTHER" id="PTHR13204:SF1">
    <property type="entry name" value="ESTER HYDROLASE C11ORF54"/>
    <property type="match status" value="1"/>
</dbReference>
<reference evidence="8" key="2">
    <citation type="journal article" date="2008" name="Genome Biol.">
        <title>Improved genome assembly and evidence-based global gene model set for the chordate Ciona intestinalis: new insight into intron and operon populations.</title>
        <authorList>
            <person name="Satou Y."/>
            <person name="Mineta K."/>
            <person name="Ogasawara M."/>
            <person name="Sasakura Y."/>
            <person name="Shoguchi E."/>
            <person name="Ueno K."/>
            <person name="Yamada L."/>
            <person name="Matsumoto J."/>
            <person name="Wasserscheid J."/>
            <person name="Dewar K."/>
            <person name="Wiley G.B."/>
            <person name="Macmil S.L."/>
            <person name="Roe B.A."/>
            <person name="Zeller R.W."/>
            <person name="Hastings K.E."/>
            <person name="Lemaire P."/>
            <person name="Lindquist E."/>
            <person name="Endo T."/>
            <person name="Hotta K."/>
            <person name="Inaba K."/>
        </authorList>
    </citation>
    <scope>NUCLEOTIDE SEQUENCE [LARGE SCALE GENOMIC DNA]</scope>
    <source>
        <strain evidence="8">wild type</strain>
    </source>
</reference>
<dbReference type="Pfam" id="PF08925">
    <property type="entry name" value="DUF1907"/>
    <property type="match status" value="1"/>
</dbReference>
<evidence type="ECO:0000256" key="1">
    <source>
        <dbReference type="ARBA" id="ARBA00004123"/>
    </source>
</evidence>
<dbReference type="Proteomes" id="UP000008144">
    <property type="component" value="Chromosome 12"/>
</dbReference>
<reference evidence="9" key="1">
    <citation type="journal article" date="2002" name="Science">
        <title>The draft genome of Ciona intestinalis: insights into chordate and vertebrate origins.</title>
        <authorList>
            <person name="Dehal P."/>
            <person name="Satou Y."/>
            <person name="Campbell R.K."/>
            <person name="Chapman J."/>
            <person name="Degnan B."/>
            <person name="De Tomaso A."/>
            <person name="Davidson B."/>
            <person name="Di Gregorio A."/>
            <person name="Gelpke M."/>
            <person name="Goodstein D.M."/>
            <person name="Harafuji N."/>
            <person name="Hastings K.E."/>
            <person name="Ho I."/>
            <person name="Hotta K."/>
            <person name="Huang W."/>
            <person name="Kawashima T."/>
            <person name="Lemaire P."/>
            <person name="Martinez D."/>
            <person name="Meinertzhagen I.A."/>
            <person name="Necula S."/>
            <person name="Nonaka M."/>
            <person name="Putnam N."/>
            <person name="Rash S."/>
            <person name="Saiga H."/>
            <person name="Satake M."/>
            <person name="Terry A."/>
            <person name="Yamada L."/>
            <person name="Wang H.G."/>
            <person name="Awazu S."/>
            <person name="Azumi K."/>
            <person name="Boore J."/>
            <person name="Branno M."/>
            <person name="Chin-Bow S."/>
            <person name="DeSantis R."/>
            <person name="Doyle S."/>
            <person name="Francino P."/>
            <person name="Keys D.N."/>
            <person name="Haga S."/>
            <person name="Hayashi H."/>
            <person name="Hino K."/>
            <person name="Imai K.S."/>
            <person name="Inaba K."/>
            <person name="Kano S."/>
            <person name="Kobayashi K."/>
            <person name="Kobayashi M."/>
            <person name="Lee B.I."/>
            <person name="Makabe K.W."/>
            <person name="Manohar C."/>
            <person name="Matassi G."/>
            <person name="Medina M."/>
            <person name="Mochizuki Y."/>
            <person name="Mount S."/>
            <person name="Morishita T."/>
            <person name="Miura S."/>
            <person name="Nakayama A."/>
            <person name="Nishizaka S."/>
            <person name="Nomoto H."/>
            <person name="Ohta F."/>
            <person name="Oishi K."/>
            <person name="Rigoutsos I."/>
            <person name="Sano M."/>
            <person name="Sasaki A."/>
            <person name="Sasakura Y."/>
            <person name="Shoguchi E."/>
            <person name="Shin-i T."/>
            <person name="Spagnuolo A."/>
            <person name="Stainier D."/>
            <person name="Suzuki M.M."/>
            <person name="Tassy O."/>
            <person name="Takatori N."/>
            <person name="Tokuoka M."/>
            <person name="Yagi K."/>
            <person name="Yoshizaki F."/>
            <person name="Wada S."/>
            <person name="Zhang C."/>
            <person name="Hyatt P.D."/>
            <person name="Larimer F."/>
            <person name="Detter C."/>
            <person name="Doggett N."/>
            <person name="Glavina T."/>
            <person name="Hawkins T."/>
            <person name="Richardson P."/>
            <person name="Lucas S."/>
            <person name="Kohara Y."/>
            <person name="Levine M."/>
            <person name="Satoh N."/>
            <person name="Rokhsar D.S."/>
        </authorList>
    </citation>
    <scope>NUCLEOTIDE SEQUENCE [LARGE SCALE GENOMIC DNA]</scope>
</reference>
<comment type="subcellular location">
    <subcellularLocation>
        <location evidence="1">Nucleus</location>
    </subcellularLocation>
</comment>
<dbReference type="GO" id="GO:0008270">
    <property type="term" value="F:zinc ion binding"/>
    <property type="evidence" value="ECO:0000318"/>
    <property type="project" value="GO_Central"/>
</dbReference>
<dbReference type="CDD" id="cd17298">
    <property type="entry name" value="DUF1907"/>
    <property type="match status" value="1"/>
</dbReference>
<keyword evidence="4" id="KW-0378">Hydrolase</keyword>
<dbReference type="OMA" id="YHIMPDF"/>
<keyword evidence="3" id="KW-0479">Metal-binding</keyword>
<dbReference type="GeneTree" id="ENSGT00390000017214"/>
<organism evidence="8 9">
    <name type="scientific">Ciona intestinalis</name>
    <name type="common">Transparent sea squirt</name>
    <name type="synonym">Ascidia intestinalis</name>
    <dbReference type="NCBI Taxonomy" id="7719"/>
    <lineage>
        <taxon>Eukaryota</taxon>
        <taxon>Metazoa</taxon>
        <taxon>Chordata</taxon>
        <taxon>Tunicata</taxon>
        <taxon>Ascidiacea</taxon>
        <taxon>Phlebobranchia</taxon>
        <taxon>Cionidae</taxon>
        <taxon>Ciona</taxon>
    </lineage>
</organism>
<dbReference type="PANTHER" id="PTHR13204">
    <property type="entry name" value="PTD012 PROTEIN"/>
    <property type="match status" value="1"/>
</dbReference>
<keyword evidence="5" id="KW-0862">Zinc</keyword>
<evidence type="ECO:0000256" key="2">
    <source>
        <dbReference type="ARBA" id="ARBA00011245"/>
    </source>
</evidence>
<comment type="subunit">
    <text evidence="2">Monomer.</text>
</comment>
<dbReference type="InterPro" id="IPR015021">
    <property type="entry name" value="C11orf54_DUF1907"/>
</dbReference>
<dbReference type="Ensembl" id="ENSCINT00000025918.2">
    <property type="protein sequence ID" value="ENSCINP00000025672.2"/>
    <property type="gene ID" value="ENSCING00000014116.3"/>
</dbReference>
<evidence type="ECO:0000256" key="5">
    <source>
        <dbReference type="ARBA" id="ARBA00022833"/>
    </source>
</evidence>
<evidence type="ECO:0000313" key="8">
    <source>
        <dbReference type="Ensembl" id="ENSCINP00000025672.2"/>
    </source>
</evidence>
<evidence type="ECO:0000256" key="3">
    <source>
        <dbReference type="ARBA" id="ARBA00022723"/>
    </source>
</evidence>
<dbReference type="AlphaFoldDB" id="F6SR47"/>
<dbReference type="FunCoup" id="F6SR47">
    <property type="interactions" value="12"/>
</dbReference>
<dbReference type="InParanoid" id="F6SR47"/>
<accession>F6SR47</accession>
<reference evidence="8" key="4">
    <citation type="submission" date="2025-09" db="UniProtKB">
        <authorList>
            <consortium name="Ensembl"/>
        </authorList>
    </citation>
    <scope>IDENTIFICATION</scope>
</reference>
<keyword evidence="6" id="KW-0539">Nucleus</keyword>
<evidence type="ECO:0000256" key="6">
    <source>
        <dbReference type="ARBA" id="ARBA00023242"/>
    </source>
</evidence>
<evidence type="ECO:0000259" key="7">
    <source>
        <dbReference type="SMART" id="SM01168"/>
    </source>
</evidence>
<dbReference type="HOGENOM" id="CLU_055541_0_0_1"/>
<proteinExistence type="predicted"/>
<name>F6SR47_CIOIN</name>
<evidence type="ECO:0000256" key="4">
    <source>
        <dbReference type="ARBA" id="ARBA00022801"/>
    </source>
</evidence>
<dbReference type="GO" id="GO:0005634">
    <property type="term" value="C:nucleus"/>
    <property type="evidence" value="ECO:0000318"/>
    <property type="project" value="GO_Central"/>
</dbReference>
<protein>
    <submittedName>
        <fullName evidence="8">Ester hydrolase C11orf54 homolog</fullName>
    </submittedName>
</protein>
<sequence>MLVENVALHVPSMEELAEVVGVGLKKNYKEWSCSVVDCPDLSKAPFGLASNGICGRTRLVDVGGVPNLVPVSQYMEKVYNLQDISERVGTPGCFILGAGAGSKHVVGCNCELMPNFRCEGGERERVNLCHVARVKSDGGYLLQNYENDHGSSSEFSLLANLFCSDGKQGKVLEVRGKCRIGEKDLVGCMRGALKEHFGPNRPIGMGGTFLVNKGKIKIHVMPDFSETPLTSDNDVNNWLKFYEVTSPFMCLSTFITEDCGLDLRVEHTHGYNANSGVGGHYHYDVTPDEVEYIGYFTPAEFIYRVDRPSTTHNIGRD</sequence>
<feature type="domain" description="DUF1907" evidence="7">
    <location>
        <begin position="19"/>
        <end position="305"/>
    </location>
</feature>
<keyword evidence="9" id="KW-1185">Reference proteome</keyword>
<gene>
    <name evidence="8" type="primary">LOC100177644</name>
</gene>
<dbReference type="EMBL" id="EAAA01001036">
    <property type="status" value="NOT_ANNOTATED_CDS"/>
    <property type="molecule type" value="Genomic_DNA"/>
</dbReference>